<organism evidence="2 3">
    <name type="scientific">Legionella maioricensis</name>
    <dbReference type="NCBI Taxonomy" id="2896528"/>
    <lineage>
        <taxon>Bacteria</taxon>
        <taxon>Pseudomonadati</taxon>
        <taxon>Pseudomonadota</taxon>
        <taxon>Gammaproteobacteria</taxon>
        <taxon>Legionellales</taxon>
        <taxon>Legionellaceae</taxon>
        <taxon>Legionella</taxon>
    </lineage>
</organism>
<dbReference type="PROSITE" id="PS50268">
    <property type="entry name" value="CADHERIN_2"/>
    <property type="match status" value="1"/>
</dbReference>
<protein>
    <submittedName>
        <fullName evidence="2">VCBS domain-containing protein</fullName>
    </submittedName>
</protein>
<evidence type="ECO:0000313" key="3">
    <source>
        <dbReference type="Proteomes" id="UP001139721"/>
    </source>
</evidence>
<feature type="non-terminal residue" evidence="2">
    <location>
        <position position="1"/>
    </location>
</feature>
<sequence length="209" mass="20977">FVAQTNVAGSNGYGHFTVGSNGAWTYTTDTAHNEFVAGTTYTDTLTVTSADGTTSTITVNIVGTNDAAVITPAVANLTETNAVLTTGGTLAISDVDSPATFVAQTNVAGSNGYGHFTVGSNGAWTYTTDTAHNEFVAGSTYTDTLTVTSADGTTSTITVNIVGTNDAAVIIPAVANLTETNAVLTTSGTLAISDVDSPATFVAQNNVAG</sequence>
<dbReference type="EMBL" id="JAJKBJ010000064">
    <property type="protein sequence ID" value="MCL9685892.1"/>
    <property type="molecule type" value="Genomic_DNA"/>
</dbReference>
<reference evidence="2" key="1">
    <citation type="submission" date="2021-11" db="EMBL/GenBank/DDBJ databases">
        <title>Legionella maioricencis sp. nov., a new species isolated from hot water samples in Mallorca.</title>
        <authorList>
            <person name="Crespi S."/>
            <person name="Drasar V."/>
            <person name="Salva-Serra F."/>
            <person name="Jaen-Luchoro D."/>
            <person name="Pineiro-Iglesias B."/>
            <person name="Aliaga F."/>
            <person name="Fernandez-Juarez V."/>
            <person name="Coll G."/>
            <person name="Moore E.R.B."/>
            <person name="Bennasar-Figueras A."/>
        </authorList>
    </citation>
    <scope>NUCLEOTIDE SEQUENCE</scope>
    <source>
        <strain evidence="2">HCPI-6</strain>
    </source>
</reference>
<keyword evidence="3" id="KW-1185">Reference proteome</keyword>
<evidence type="ECO:0000259" key="1">
    <source>
        <dbReference type="PROSITE" id="PS50268"/>
    </source>
</evidence>
<dbReference type="GO" id="GO:0005509">
    <property type="term" value="F:calcium ion binding"/>
    <property type="evidence" value="ECO:0007669"/>
    <property type="project" value="InterPro"/>
</dbReference>
<dbReference type="Pfam" id="PF17803">
    <property type="entry name" value="Cadherin_4"/>
    <property type="match status" value="1"/>
</dbReference>
<dbReference type="AlphaFoldDB" id="A0A9X2D427"/>
<dbReference type="InterPro" id="IPR002126">
    <property type="entry name" value="Cadherin-like_dom"/>
</dbReference>
<feature type="non-terminal residue" evidence="2">
    <location>
        <position position="209"/>
    </location>
</feature>
<dbReference type="NCBIfam" id="TIGR01965">
    <property type="entry name" value="VCBS_repeat"/>
    <property type="match status" value="2"/>
</dbReference>
<proteinExistence type="predicted"/>
<dbReference type="Proteomes" id="UP001139721">
    <property type="component" value="Unassembled WGS sequence"/>
</dbReference>
<dbReference type="InterPro" id="IPR010221">
    <property type="entry name" value="VCBS_dom"/>
</dbReference>
<comment type="caution">
    <text evidence="2">The sequence shown here is derived from an EMBL/GenBank/DDBJ whole genome shotgun (WGS) entry which is preliminary data.</text>
</comment>
<accession>A0A9X2D427</accession>
<dbReference type="Gene3D" id="2.60.40.10">
    <property type="entry name" value="Immunoglobulins"/>
    <property type="match status" value="1"/>
</dbReference>
<dbReference type="InterPro" id="IPR040853">
    <property type="entry name" value="RapA2_cadherin-like"/>
</dbReference>
<dbReference type="InterPro" id="IPR013783">
    <property type="entry name" value="Ig-like_fold"/>
</dbReference>
<feature type="domain" description="Cadherin" evidence="1">
    <location>
        <begin position="69"/>
        <end position="174"/>
    </location>
</feature>
<evidence type="ECO:0000313" key="2">
    <source>
        <dbReference type="EMBL" id="MCL9685892.1"/>
    </source>
</evidence>
<name>A0A9X2D427_9GAMM</name>
<gene>
    <name evidence="2" type="ORF">LOX96_17490</name>
</gene>
<dbReference type="GO" id="GO:0007156">
    <property type="term" value="P:homophilic cell adhesion via plasma membrane adhesion molecules"/>
    <property type="evidence" value="ECO:0007669"/>
    <property type="project" value="InterPro"/>
</dbReference>
<dbReference type="GO" id="GO:0016020">
    <property type="term" value="C:membrane"/>
    <property type="evidence" value="ECO:0007669"/>
    <property type="project" value="InterPro"/>
</dbReference>
<dbReference type="RefSeq" id="WP_250456487.1">
    <property type="nucleotide sequence ID" value="NZ_JAJKBJ010000064.1"/>
</dbReference>